<comment type="caution">
    <text evidence="1">The sequence shown here is derived from an EMBL/GenBank/DDBJ whole genome shotgun (WGS) entry which is preliminary data.</text>
</comment>
<dbReference type="EMBL" id="JAMKPW020000044">
    <property type="protein sequence ID" value="KAK8192662.1"/>
    <property type="molecule type" value="Genomic_DNA"/>
</dbReference>
<evidence type="ECO:0000313" key="2">
    <source>
        <dbReference type="Proteomes" id="UP001320706"/>
    </source>
</evidence>
<dbReference type="EC" id="3.1.1.73" evidence="1"/>
<organism evidence="1 2">
    <name type="scientific">Zalaria obscura</name>
    <dbReference type="NCBI Taxonomy" id="2024903"/>
    <lineage>
        <taxon>Eukaryota</taxon>
        <taxon>Fungi</taxon>
        <taxon>Dikarya</taxon>
        <taxon>Ascomycota</taxon>
        <taxon>Pezizomycotina</taxon>
        <taxon>Dothideomycetes</taxon>
        <taxon>Dothideomycetidae</taxon>
        <taxon>Dothideales</taxon>
        <taxon>Zalariaceae</taxon>
        <taxon>Zalaria</taxon>
    </lineage>
</organism>
<gene>
    <name evidence="1" type="primary">ARP9</name>
    <name evidence="1" type="ORF">M8818_007834</name>
</gene>
<proteinExistence type="predicted"/>
<reference evidence="1" key="1">
    <citation type="submission" date="2024-02" db="EMBL/GenBank/DDBJ databases">
        <title>Metagenome Assembled Genome of Zalaria obscura JY119.</title>
        <authorList>
            <person name="Vighnesh L."/>
            <person name="Jagadeeshwari U."/>
            <person name="Venkata Ramana C."/>
            <person name="Sasikala C."/>
        </authorList>
    </citation>
    <scope>NUCLEOTIDE SEQUENCE</scope>
    <source>
        <strain evidence="1">JY119</strain>
    </source>
</reference>
<sequence length="645" mass="69989">MPPFREDQILIIAPGSRQCLAQLGLPESFTPARVHVRSCMFPGEKEGEYEPYKVRRKDNAATKSGAQQATNGATENAKREDEVTFEEDMVSEDGAVWPIVAGKIVDWPAFYALLTHVYNTVNGAFHTPVLLIAQPVWTSKELERITQFMFEKFKIPAMGVMDSALATTYAYGLHTATVVDVGYEKADVTAVSEYLIHEAGRALAVPDCGGEAMTQRLLKLLGSKGFSREMCEQLKKSSICEVLPKDADLPAAEKEEPKNPAAVASTGMDGQGNTVGPPGANPQEPANGENGTEQKDGEGEDEGVIDIASIVTGGKMEEYLAQKEKEKAEKAAAKKKGLDTAASSAKPVRIPNSKRYKNTFSYEDYALHNALKDANVSGKRMAEMQEAMGDGPNKRQKTPEADGDQDHSMTDATTTNGDSSAGFRRELEVGLERFQAASGGILYTLADAIHRTISSVEEVNKRSELWDSLIIVGNGSKVRGFKEALLTTLHAKYLISPSSATIFTSELPSNFSTPMATGANTPQPQSQMQPHMGGHVNPLLVAATTAQNPHLNPMNAQGLPGQFPGQLSQHNTHSSHAQTPTSIKLAKMPEYFPEWKEAGYEEAVFLGAQVAARVLYTVDQGLSKGYMTRTDYNEQGPQGIHDYKL</sequence>
<evidence type="ECO:0000313" key="1">
    <source>
        <dbReference type="EMBL" id="KAK8192662.1"/>
    </source>
</evidence>
<keyword evidence="2" id="KW-1185">Reference proteome</keyword>
<dbReference type="Proteomes" id="UP001320706">
    <property type="component" value="Unassembled WGS sequence"/>
</dbReference>
<protein>
    <submittedName>
        <fullName evidence="1">Actin-like protein arp9</fullName>
        <ecNumber evidence="1">3.1.1.73</ecNumber>
    </submittedName>
</protein>
<name>A0ACC3S3D1_9PEZI</name>
<keyword evidence="1" id="KW-0378">Hydrolase</keyword>
<accession>A0ACC3S3D1</accession>